<dbReference type="Proteomes" id="UP000487117">
    <property type="component" value="Unassembled WGS sequence"/>
</dbReference>
<keyword evidence="1" id="KW-0732">Signal</keyword>
<protein>
    <submittedName>
        <fullName evidence="2">Uncharacterized protein</fullName>
    </submittedName>
</protein>
<dbReference type="AlphaFoldDB" id="A0A7V8JME5"/>
<feature type="signal peptide" evidence="1">
    <location>
        <begin position="1"/>
        <end position="23"/>
    </location>
</feature>
<sequence>MKLLQQAALAIALALGTAATAQAATFNCAYIITSEPGSSGFHSVEAGTQQDVINQAIAWIQDTFGPVGFQVKCYQQP</sequence>
<feature type="chain" id="PRO_5031213382" evidence="1">
    <location>
        <begin position="24"/>
        <end position="77"/>
    </location>
</feature>
<dbReference type="EMBL" id="WNDS01000002">
    <property type="protein sequence ID" value="KAF1015956.1"/>
    <property type="molecule type" value="Genomic_DNA"/>
</dbReference>
<name>A0A7V8JME5_STEMA</name>
<evidence type="ECO:0000256" key="1">
    <source>
        <dbReference type="SAM" id="SignalP"/>
    </source>
</evidence>
<evidence type="ECO:0000313" key="2">
    <source>
        <dbReference type="EMBL" id="KAF1015956.1"/>
    </source>
</evidence>
<evidence type="ECO:0000313" key="3">
    <source>
        <dbReference type="Proteomes" id="UP000487117"/>
    </source>
</evidence>
<reference evidence="3" key="1">
    <citation type="journal article" date="2020" name="MBio">
        <title>Horizontal gene transfer to a defensive symbiont with a reduced genome amongst a multipartite beetle microbiome.</title>
        <authorList>
            <person name="Waterworth S.C."/>
            <person name="Florez L.V."/>
            <person name="Rees E.R."/>
            <person name="Hertweck C."/>
            <person name="Kaltenpoth M."/>
            <person name="Kwan J.C."/>
        </authorList>
    </citation>
    <scope>NUCLEOTIDE SEQUENCE [LARGE SCALE GENOMIC DNA]</scope>
</reference>
<gene>
    <name evidence="2" type="ORF">GAK31_01440</name>
</gene>
<comment type="caution">
    <text evidence="2">The sequence shown here is derived from an EMBL/GenBank/DDBJ whole genome shotgun (WGS) entry which is preliminary data.</text>
</comment>
<accession>A0A7V8JME5</accession>
<proteinExistence type="predicted"/>
<organism evidence="2 3">
    <name type="scientific">Stenotrophomonas maltophilia</name>
    <name type="common">Pseudomonas maltophilia</name>
    <name type="synonym">Xanthomonas maltophilia</name>
    <dbReference type="NCBI Taxonomy" id="40324"/>
    <lineage>
        <taxon>Bacteria</taxon>
        <taxon>Pseudomonadati</taxon>
        <taxon>Pseudomonadota</taxon>
        <taxon>Gammaproteobacteria</taxon>
        <taxon>Lysobacterales</taxon>
        <taxon>Lysobacteraceae</taxon>
        <taxon>Stenotrophomonas</taxon>
        <taxon>Stenotrophomonas maltophilia group</taxon>
    </lineage>
</organism>